<dbReference type="KEGG" id="ssyi:EKG83_43200"/>
<sequence>MAFDKWHSESFALALHLNASAFRMGNADRFPELEEAARSGLVAVDLVCSAEAIEVTHRAFNAVSSLSFAVSLAIGSAQHDGQAEDGLRYQANTFASQAADAMAELRKVYRTELAKLSGERVGVVEVTDSRRKRLTREADPQGS</sequence>
<accession>A0A5Q0HAS1</accession>
<name>A0A5Q0HAS1_SACSY</name>
<protein>
    <submittedName>
        <fullName evidence="1">Uncharacterized protein</fullName>
    </submittedName>
</protein>
<organism evidence="1 2">
    <name type="scientific">Saccharothrix syringae</name>
    <name type="common">Nocardiopsis syringae</name>
    <dbReference type="NCBI Taxonomy" id="103733"/>
    <lineage>
        <taxon>Bacteria</taxon>
        <taxon>Bacillati</taxon>
        <taxon>Actinomycetota</taxon>
        <taxon>Actinomycetes</taxon>
        <taxon>Pseudonocardiales</taxon>
        <taxon>Pseudonocardiaceae</taxon>
        <taxon>Saccharothrix</taxon>
    </lineage>
</organism>
<gene>
    <name evidence="1" type="ORF">EKG83_43200</name>
</gene>
<keyword evidence="2" id="KW-1185">Reference proteome</keyword>
<reference evidence="2" key="1">
    <citation type="journal article" date="2021" name="Curr. Microbiol.">
        <title>Complete genome of nocamycin-producing strain Saccharothrix syringae NRRL B-16468 reveals the biosynthetic potential for secondary metabolites.</title>
        <authorList>
            <person name="Mo X."/>
            <person name="Yang S."/>
        </authorList>
    </citation>
    <scope>NUCLEOTIDE SEQUENCE [LARGE SCALE GENOMIC DNA]</scope>
    <source>
        <strain evidence="2">ATCC 51364 / DSM 43886 / JCM 6844 / KCTC 9398 / NBRC 14523 / NRRL B-16468 / INA 2240</strain>
    </source>
</reference>
<dbReference type="Proteomes" id="UP000325787">
    <property type="component" value="Chromosome"/>
</dbReference>
<dbReference type="AlphaFoldDB" id="A0A5Q0HAS1"/>
<dbReference type="EMBL" id="CP034550">
    <property type="protein sequence ID" value="QFZ23347.1"/>
    <property type="molecule type" value="Genomic_DNA"/>
</dbReference>
<dbReference type="RefSeq" id="WP_153278789.1">
    <property type="nucleotide sequence ID" value="NZ_CP034550.1"/>
</dbReference>
<proteinExistence type="predicted"/>
<evidence type="ECO:0000313" key="2">
    <source>
        <dbReference type="Proteomes" id="UP000325787"/>
    </source>
</evidence>
<evidence type="ECO:0000313" key="1">
    <source>
        <dbReference type="EMBL" id="QFZ23347.1"/>
    </source>
</evidence>